<gene>
    <name evidence="2" type="ORF">ACFS6H_07560</name>
</gene>
<evidence type="ECO:0000256" key="1">
    <source>
        <dbReference type="SAM" id="SignalP"/>
    </source>
</evidence>
<evidence type="ECO:0008006" key="4">
    <source>
        <dbReference type="Google" id="ProtNLM"/>
    </source>
</evidence>
<dbReference type="Proteomes" id="UP001597511">
    <property type="component" value="Unassembled WGS sequence"/>
</dbReference>
<organism evidence="2 3">
    <name type="scientific">Terrimonas rubra</name>
    <dbReference type="NCBI Taxonomy" id="1035890"/>
    <lineage>
        <taxon>Bacteria</taxon>
        <taxon>Pseudomonadati</taxon>
        <taxon>Bacteroidota</taxon>
        <taxon>Chitinophagia</taxon>
        <taxon>Chitinophagales</taxon>
        <taxon>Chitinophagaceae</taxon>
        <taxon>Terrimonas</taxon>
    </lineage>
</organism>
<dbReference type="RefSeq" id="WP_386096861.1">
    <property type="nucleotide sequence ID" value="NZ_JBHUOZ010000001.1"/>
</dbReference>
<proteinExistence type="predicted"/>
<keyword evidence="3" id="KW-1185">Reference proteome</keyword>
<protein>
    <recommendedName>
        <fullName evidence="4">PepSY domain-containing protein</fullName>
    </recommendedName>
</protein>
<feature type="signal peptide" evidence="1">
    <location>
        <begin position="1"/>
        <end position="23"/>
    </location>
</feature>
<dbReference type="EMBL" id="JBHUOZ010000001">
    <property type="protein sequence ID" value="MFD2919556.1"/>
    <property type="molecule type" value="Genomic_DNA"/>
</dbReference>
<keyword evidence="1" id="KW-0732">Signal</keyword>
<name>A0ABW6A3U6_9BACT</name>
<feature type="chain" id="PRO_5047345201" description="PepSY domain-containing protein" evidence="1">
    <location>
        <begin position="24"/>
        <end position="72"/>
    </location>
</feature>
<evidence type="ECO:0000313" key="3">
    <source>
        <dbReference type="Proteomes" id="UP001597511"/>
    </source>
</evidence>
<reference evidence="3" key="1">
    <citation type="journal article" date="2019" name="Int. J. Syst. Evol. Microbiol.">
        <title>The Global Catalogue of Microorganisms (GCM) 10K type strain sequencing project: providing services to taxonomists for standard genome sequencing and annotation.</title>
        <authorList>
            <consortium name="The Broad Institute Genomics Platform"/>
            <consortium name="The Broad Institute Genome Sequencing Center for Infectious Disease"/>
            <person name="Wu L."/>
            <person name="Ma J."/>
        </authorList>
    </citation>
    <scope>NUCLEOTIDE SEQUENCE [LARGE SCALE GENOMIC DNA]</scope>
    <source>
        <strain evidence="3">KCTC 23299</strain>
    </source>
</reference>
<evidence type="ECO:0000313" key="2">
    <source>
        <dbReference type="EMBL" id="MFD2919556.1"/>
    </source>
</evidence>
<accession>A0ABW6A3U6</accession>
<sequence length="72" mass="7859">MKKLLITLTTFFAVCVLSGTATAQDCAPITGSQLRTMLVNMGYTVKDLNTTPGSEQIEIKNTTSRLDIYLLC</sequence>
<comment type="caution">
    <text evidence="2">The sequence shown here is derived from an EMBL/GenBank/DDBJ whole genome shotgun (WGS) entry which is preliminary data.</text>
</comment>